<dbReference type="AlphaFoldDB" id="B2JWC2"/>
<name>B2JWC2_PARP8</name>
<dbReference type="HOGENOM" id="CLU_1841372_0_0_4"/>
<protein>
    <submittedName>
        <fullName evidence="1">Uncharacterized protein</fullName>
    </submittedName>
</protein>
<accession>B2JWC2</accession>
<keyword evidence="1" id="KW-0614">Plasmid</keyword>
<keyword evidence="2" id="KW-1185">Reference proteome</keyword>
<evidence type="ECO:0000313" key="2">
    <source>
        <dbReference type="Proteomes" id="UP000001192"/>
    </source>
</evidence>
<gene>
    <name evidence="1" type="ordered locus">Bphy_6204</name>
</gene>
<sequence length="139" mass="15772">MPICWVGGSPSRSISPGVQLRNFRVRVRLQAAVAPVVDRKERLIELAVDEGICIVLPIGGFNDAFSKRLFAIRRPAMRFLEQAQNWRESHALAASSGIVEIVGRNRTERFRDHAEIPKNNVHQALDPSDLLAWYYPSFY</sequence>
<evidence type="ECO:0000313" key="1">
    <source>
        <dbReference type="EMBL" id="ACC75249.1"/>
    </source>
</evidence>
<geneLocation type="plasmid" evidence="1 2">
    <name>pBPHY01</name>
</geneLocation>
<reference evidence="2" key="1">
    <citation type="journal article" date="2014" name="Stand. Genomic Sci.">
        <title>Complete genome sequence of Burkholderia phymatum STM815(T), a broad host range and efficient nitrogen-fixing symbiont of Mimosa species.</title>
        <authorList>
            <person name="Moulin L."/>
            <person name="Klonowska A."/>
            <person name="Caroline B."/>
            <person name="Booth K."/>
            <person name="Vriezen J.A."/>
            <person name="Melkonian R."/>
            <person name="James E.K."/>
            <person name="Young J.P."/>
            <person name="Bena G."/>
            <person name="Hauser L."/>
            <person name="Land M."/>
            <person name="Kyrpides N."/>
            <person name="Bruce D."/>
            <person name="Chain P."/>
            <person name="Copeland A."/>
            <person name="Pitluck S."/>
            <person name="Woyke T."/>
            <person name="Lizotte-Waniewski M."/>
            <person name="Bristow J."/>
            <person name="Riley M."/>
        </authorList>
    </citation>
    <scope>NUCLEOTIDE SEQUENCE [LARGE SCALE GENOMIC DNA]</scope>
    <source>
        <strain evidence="2">DSM 17167 / CIP 108236 / LMG 21445 / STM815</strain>
        <plasmid evidence="2">Plasmid pBPHY01</plasmid>
    </source>
</reference>
<proteinExistence type="predicted"/>
<dbReference type="Proteomes" id="UP000001192">
    <property type="component" value="Plasmid pBPHY01"/>
</dbReference>
<dbReference type="EMBL" id="CP001045">
    <property type="protein sequence ID" value="ACC75249.1"/>
    <property type="molecule type" value="Genomic_DNA"/>
</dbReference>
<organism evidence="1 2">
    <name type="scientific">Paraburkholderia phymatum (strain DSM 17167 / CIP 108236 / LMG 21445 / STM815)</name>
    <name type="common">Burkholderia phymatum</name>
    <dbReference type="NCBI Taxonomy" id="391038"/>
    <lineage>
        <taxon>Bacteria</taxon>
        <taxon>Pseudomonadati</taxon>
        <taxon>Pseudomonadota</taxon>
        <taxon>Betaproteobacteria</taxon>
        <taxon>Burkholderiales</taxon>
        <taxon>Burkholderiaceae</taxon>
        <taxon>Paraburkholderia</taxon>
    </lineage>
</organism>
<dbReference type="KEGG" id="bph:Bphy_6204"/>